<evidence type="ECO:0000256" key="1">
    <source>
        <dbReference type="ARBA" id="ARBA00022801"/>
    </source>
</evidence>
<evidence type="ECO:0000313" key="4">
    <source>
        <dbReference type="Proteomes" id="UP000013897"/>
    </source>
</evidence>
<keyword evidence="2" id="KW-1133">Transmembrane helix</keyword>
<reference evidence="3 4" key="1">
    <citation type="submission" date="2013-02" db="EMBL/GenBank/DDBJ databases">
        <title>The Genome Sequence of Enterococcus faecium HM1072.</title>
        <authorList>
            <consortium name="The Broad Institute Genome Sequencing Platform"/>
            <consortium name="The Broad Institute Genome Sequencing Center for Infectious Disease"/>
            <person name="Earl A.M."/>
            <person name="Gilmore M.S."/>
            <person name="Lebreton F."/>
            <person name="Courvalin P."/>
            <person name="Walker B."/>
            <person name="Young S.K."/>
            <person name="Zeng Q."/>
            <person name="Gargeya S."/>
            <person name="Fitzgerald M."/>
            <person name="Haas B."/>
            <person name="Abouelleil A."/>
            <person name="Alvarado L."/>
            <person name="Arachchi H.M."/>
            <person name="Berlin A.M."/>
            <person name="Chapman S.B."/>
            <person name="Dewar J."/>
            <person name="Goldberg J."/>
            <person name="Griggs A."/>
            <person name="Gujja S."/>
            <person name="Hansen M."/>
            <person name="Howarth C."/>
            <person name="Imamovic A."/>
            <person name="Larimer J."/>
            <person name="McCowan C."/>
            <person name="Murphy C."/>
            <person name="Neiman D."/>
            <person name="Pearson M."/>
            <person name="Priest M."/>
            <person name="Roberts A."/>
            <person name="Saif S."/>
            <person name="Shea T."/>
            <person name="Sisk P."/>
            <person name="Sykes S."/>
            <person name="Wortman J."/>
            <person name="Nusbaum C."/>
            <person name="Birren B."/>
        </authorList>
    </citation>
    <scope>NUCLEOTIDE SEQUENCE [LARGE SCALE GENOMIC DNA]</scope>
    <source>
        <strain evidence="3 4">HM1072</strain>
    </source>
</reference>
<proteinExistence type="predicted"/>
<evidence type="ECO:0000256" key="2">
    <source>
        <dbReference type="SAM" id="Phobius"/>
    </source>
</evidence>
<protein>
    <submittedName>
        <fullName evidence="3">Sortase</fullName>
    </submittedName>
</protein>
<gene>
    <name evidence="3" type="ORF">SSM_02784</name>
</gene>
<sequence>MTRKKENFFNPYVGVIIVFCICIIFFYQGYQKDKITERMDAGIKKIHIHEDAKTLDDNLTSLNGVSKSKLIADQEQALEANIPQEVAGKIVFTTTSFYLPIFKGANQSTLSLGAAATYYKDAVMGKGNYILAGYNVNTPSVLFSDVSDLSIGEEVDLVDSHYKYQYAMTKRGEISDYDQLVNTPEKQSFLSLPKLGKKPLLTLLTFKASDMKSCEVLQGELINVEEIHKGSE</sequence>
<keyword evidence="2" id="KW-0472">Membrane</keyword>
<dbReference type="GO" id="GO:0016787">
    <property type="term" value="F:hydrolase activity"/>
    <property type="evidence" value="ECO:0007669"/>
    <property type="project" value="UniProtKB-KW"/>
</dbReference>
<keyword evidence="2" id="KW-0812">Transmembrane</keyword>
<dbReference type="SUPFAM" id="SSF63817">
    <property type="entry name" value="Sortase"/>
    <property type="match status" value="1"/>
</dbReference>
<dbReference type="AlphaFoldDB" id="A0A829F0K8"/>
<dbReference type="Pfam" id="PF04203">
    <property type="entry name" value="Sortase"/>
    <property type="match status" value="1"/>
</dbReference>
<comment type="caution">
    <text evidence="3">The sequence shown here is derived from an EMBL/GenBank/DDBJ whole genome shotgun (WGS) entry which is preliminary data.</text>
</comment>
<dbReference type="EMBL" id="AITY01000062">
    <property type="protein sequence ID" value="EOM19182.1"/>
    <property type="molecule type" value="Genomic_DNA"/>
</dbReference>
<organism evidence="3 4">
    <name type="scientific">Enterococcus faecium EnGen0192</name>
    <dbReference type="NCBI Taxonomy" id="1157487"/>
    <lineage>
        <taxon>Bacteria</taxon>
        <taxon>Bacillati</taxon>
        <taxon>Bacillota</taxon>
        <taxon>Bacilli</taxon>
        <taxon>Lactobacillales</taxon>
        <taxon>Enterococcaceae</taxon>
        <taxon>Enterococcus</taxon>
    </lineage>
</organism>
<dbReference type="InterPro" id="IPR023365">
    <property type="entry name" value="Sortase_dom-sf"/>
</dbReference>
<feature type="transmembrane region" description="Helical" evidence="2">
    <location>
        <begin position="12"/>
        <end position="30"/>
    </location>
</feature>
<keyword evidence="1" id="KW-0378">Hydrolase</keyword>
<dbReference type="InterPro" id="IPR005754">
    <property type="entry name" value="Sortase"/>
</dbReference>
<dbReference type="Proteomes" id="UP000013897">
    <property type="component" value="Unassembled WGS sequence"/>
</dbReference>
<name>A0A829F0K8_ENTFC</name>
<evidence type="ECO:0000313" key="3">
    <source>
        <dbReference type="EMBL" id="EOM19182.1"/>
    </source>
</evidence>
<dbReference type="Gene3D" id="2.40.260.10">
    <property type="entry name" value="Sortase"/>
    <property type="match status" value="1"/>
</dbReference>
<accession>A0A829F0K8</accession>
<dbReference type="RefSeq" id="WP_010731356.1">
    <property type="nucleotide sequence ID" value="NZ_KB949529.1"/>
</dbReference>